<dbReference type="RefSeq" id="WP_008058554.1">
    <property type="nucleotide sequence ID" value="NZ_AFHG01000029.1"/>
</dbReference>
<protein>
    <recommendedName>
        <fullName evidence="3">Mor transcription activator domain-containing protein</fullName>
    </recommendedName>
</protein>
<name>F5R898_METUF</name>
<accession>F5R898</accession>
<sequence>MSDLVTDMRDILRRLGVSDDVAALCEAELRAKYGGDEVYVGRKKKGRLVEALEREPQADLSEMARRLGVSERRLRQIRQLTGK</sequence>
<proteinExistence type="predicted"/>
<dbReference type="AlphaFoldDB" id="F5R898"/>
<gene>
    <name evidence="1" type="ORF">METUNv1_00534</name>
</gene>
<dbReference type="STRING" id="1000565.METUNv1_00534"/>
<reference evidence="1 2" key="1">
    <citation type="journal article" date="2011" name="J. Bacteriol.">
        <title>Genome sequence of Methyloversatilis universalis FAM5T, a methylotrophic representative of the order Rhodocyclales.</title>
        <authorList>
            <person name="Kittichotirat W."/>
            <person name="Good N.M."/>
            <person name="Hall R."/>
            <person name="Bringel F."/>
            <person name="Lajus A."/>
            <person name="Medigue C."/>
            <person name="Smalley N.E."/>
            <person name="Beck D."/>
            <person name="Bumgarner R."/>
            <person name="Vuilleumier S."/>
            <person name="Kalyuzhnaya M.G."/>
        </authorList>
    </citation>
    <scope>NUCLEOTIDE SEQUENCE [LARGE SCALE GENOMIC DNA]</scope>
    <source>
        <strain evidence="2">ATCC BAA-1314 / JCM 13912 / FAM5</strain>
    </source>
</reference>
<dbReference type="Proteomes" id="UP000005019">
    <property type="component" value="Unassembled WGS sequence"/>
</dbReference>
<dbReference type="EMBL" id="AFHG01000029">
    <property type="protein sequence ID" value="EGK73356.1"/>
    <property type="molecule type" value="Genomic_DNA"/>
</dbReference>
<keyword evidence="2" id="KW-1185">Reference proteome</keyword>
<evidence type="ECO:0000313" key="1">
    <source>
        <dbReference type="EMBL" id="EGK73356.1"/>
    </source>
</evidence>
<comment type="caution">
    <text evidence="1">The sequence shown here is derived from an EMBL/GenBank/DDBJ whole genome shotgun (WGS) entry which is preliminary data.</text>
</comment>
<evidence type="ECO:0008006" key="3">
    <source>
        <dbReference type="Google" id="ProtNLM"/>
    </source>
</evidence>
<evidence type="ECO:0000313" key="2">
    <source>
        <dbReference type="Proteomes" id="UP000005019"/>
    </source>
</evidence>
<organism evidence="1 2">
    <name type="scientific">Methyloversatilis universalis (strain ATCC BAA-1314 / DSM 25237 / JCM 13912 / CCUG 52030 / FAM5)</name>
    <dbReference type="NCBI Taxonomy" id="1000565"/>
    <lineage>
        <taxon>Bacteria</taxon>
        <taxon>Pseudomonadati</taxon>
        <taxon>Pseudomonadota</taxon>
        <taxon>Betaproteobacteria</taxon>
        <taxon>Nitrosomonadales</taxon>
        <taxon>Sterolibacteriaceae</taxon>
        <taxon>Methyloversatilis</taxon>
    </lineage>
</organism>